<name>A0A7X8XX07_9BACT</name>
<dbReference type="EMBL" id="JABAIL010000005">
    <property type="protein sequence ID" value="NLR92791.1"/>
    <property type="molecule type" value="Genomic_DNA"/>
</dbReference>
<feature type="domain" description="Aldehyde dehydrogenase" evidence="8">
    <location>
        <begin position="15"/>
        <end position="444"/>
    </location>
</feature>
<comment type="caution">
    <text evidence="9">The sequence shown here is derived from an EMBL/GenBank/DDBJ whole genome shotgun (WGS) entry which is preliminary data.</text>
</comment>
<feature type="active site" evidence="5 6">
    <location>
        <position position="221"/>
    </location>
</feature>
<dbReference type="InterPro" id="IPR012394">
    <property type="entry name" value="Aldehyde_DH_NAD(P)"/>
</dbReference>
<dbReference type="RefSeq" id="WP_168883509.1">
    <property type="nucleotide sequence ID" value="NZ_JABAIL010000005.1"/>
</dbReference>
<keyword evidence="2 4" id="KW-0560">Oxidoreductase</keyword>
<dbReference type="GO" id="GO:0005737">
    <property type="term" value="C:cytoplasm"/>
    <property type="evidence" value="ECO:0007669"/>
    <property type="project" value="TreeGrafter"/>
</dbReference>
<keyword evidence="3" id="KW-0520">NAD</keyword>
<dbReference type="SUPFAM" id="SSF53720">
    <property type="entry name" value="ALDH-like"/>
    <property type="match status" value="1"/>
</dbReference>
<dbReference type="PROSITE" id="PS00687">
    <property type="entry name" value="ALDEHYDE_DEHYDR_GLU"/>
    <property type="match status" value="1"/>
</dbReference>
<dbReference type="CDD" id="cd07134">
    <property type="entry name" value="ALDH_AlkH-like"/>
    <property type="match status" value="1"/>
</dbReference>
<evidence type="ECO:0000313" key="9">
    <source>
        <dbReference type="EMBL" id="NLR92791.1"/>
    </source>
</evidence>
<proteinExistence type="inferred from homology"/>
<dbReference type="Pfam" id="PF00171">
    <property type="entry name" value="Aldedh"/>
    <property type="match status" value="1"/>
</dbReference>
<dbReference type="AlphaFoldDB" id="A0A7X8XX07"/>
<feature type="active site" evidence="5">
    <location>
        <position position="255"/>
    </location>
</feature>
<protein>
    <recommendedName>
        <fullName evidence="4">Aldehyde dehydrogenase</fullName>
    </recommendedName>
</protein>
<dbReference type="InterPro" id="IPR016161">
    <property type="entry name" value="Ald_DH/histidinol_DH"/>
</dbReference>
<evidence type="ECO:0000256" key="7">
    <source>
        <dbReference type="RuleBase" id="RU003345"/>
    </source>
</evidence>
<organism evidence="9 10">
    <name type="scientific">Flammeovirga agarivorans</name>
    <dbReference type="NCBI Taxonomy" id="2726742"/>
    <lineage>
        <taxon>Bacteria</taxon>
        <taxon>Pseudomonadati</taxon>
        <taxon>Bacteroidota</taxon>
        <taxon>Cytophagia</taxon>
        <taxon>Cytophagales</taxon>
        <taxon>Flammeovirgaceae</taxon>
        <taxon>Flammeovirga</taxon>
    </lineage>
</organism>
<dbReference type="Proteomes" id="UP000585050">
    <property type="component" value="Unassembled WGS sequence"/>
</dbReference>
<evidence type="ECO:0000256" key="4">
    <source>
        <dbReference type="PIRNR" id="PIRNR036492"/>
    </source>
</evidence>
<dbReference type="PIRSF" id="PIRSF036492">
    <property type="entry name" value="ALDH"/>
    <property type="match status" value="1"/>
</dbReference>
<dbReference type="InterPro" id="IPR029510">
    <property type="entry name" value="Ald_DH_CS_GLU"/>
</dbReference>
<evidence type="ECO:0000313" key="10">
    <source>
        <dbReference type="Proteomes" id="UP000585050"/>
    </source>
</evidence>
<evidence type="ECO:0000259" key="8">
    <source>
        <dbReference type="Pfam" id="PF00171"/>
    </source>
</evidence>
<dbReference type="FunFam" id="3.40.309.10:FF:000003">
    <property type="entry name" value="Aldehyde dehydrogenase"/>
    <property type="match status" value="1"/>
</dbReference>
<dbReference type="InterPro" id="IPR015590">
    <property type="entry name" value="Aldehyde_DH_dom"/>
</dbReference>
<reference evidence="9 10" key="1">
    <citation type="submission" date="2020-04" db="EMBL/GenBank/DDBJ databases">
        <title>Flammeovirga sp. SR4, a novel species isolated from seawater.</title>
        <authorList>
            <person name="Wang X."/>
        </authorList>
    </citation>
    <scope>NUCLEOTIDE SEQUENCE [LARGE SCALE GENOMIC DNA]</scope>
    <source>
        <strain evidence="9 10">SR4</strain>
    </source>
</reference>
<comment type="similarity">
    <text evidence="1 4 7">Belongs to the aldehyde dehydrogenase family.</text>
</comment>
<evidence type="ECO:0000256" key="2">
    <source>
        <dbReference type="ARBA" id="ARBA00023002"/>
    </source>
</evidence>
<dbReference type="Gene3D" id="3.40.605.10">
    <property type="entry name" value="Aldehyde Dehydrogenase, Chain A, domain 1"/>
    <property type="match status" value="1"/>
</dbReference>
<dbReference type="GO" id="GO:0004029">
    <property type="term" value="F:aldehyde dehydrogenase (NAD+) activity"/>
    <property type="evidence" value="ECO:0007669"/>
    <property type="project" value="TreeGrafter"/>
</dbReference>
<dbReference type="InterPro" id="IPR016162">
    <property type="entry name" value="Ald_DH_N"/>
</dbReference>
<gene>
    <name evidence="9" type="ORF">HGP29_16350</name>
</gene>
<dbReference type="PANTHER" id="PTHR43570">
    <property type="entry name" value="ALDEHYDE DEHYDROGENASE"/>
    <property type="match status" value="1"/>
</dbReference>
<dbReference type="Gene3D" id="3.40.309.10">
    <property type="entry name" value="Aldehyde Dehydrogenase, Chain A, domain 2"/>
    <property type="match status" value="1"/>
</dbReference>
<evidence type="ECO:0000256" key="3">
    <source>
        <dbReference type="ARBA" id="ARBA00023027"/>
    </source>
</evidence>
<evidence type="ECO:0000256" key="5">
    <source>
        <dbReference type="PIRSR" id="PIRSR036492-1"/>
    </source>
</evidence>
<evidence type="ECO:0000256" key="6">
    <source>
        <dbReference type="PROSITE-ProRule" id="PRU10007"/>
    </source>
</evidence>
<dbReference type="PANTHER" id="PTHR43570:SF20">
    <property type="entry name" value="ALDEHYDE DEHYDROGENASE ALDX-RELATED"/>
    <property type="match status" value="1"/>
</dbReference>
<accession>A0A7X8XX07</accession>
<evidence type="ECO:0000256" key="1">
    <source>
        <dbReference type="ARBA" id="ARBA00009986"/>
    </source>
</evidence>
<sequence length="479" mass="53831">METEIIQSDYNLKNVEDIFIHLKNNISNTKKTTAKERIKKLSQLEKYILDHRPKIQEAIYKDFKKNPIEVDTTEILSTVGLIRHAKKNLKAWMKPKRVGTPLSMLGTGSKIIYEPKGVVLIISPWNYPFYLAISPLIYAIAAGNTVAIKPSEISSHTSNFLETMIDDLYPDNEVKVVLGGVETSTKLLEQKFNHIFFTGSPQIGKVVMSAAAKHLTSVTLELGGKSPTVIMEDTDLKDAADKITWGKFINVGQTCVAPDYVLIHKNKVQEFVDQMQNTINEFYSPDGEVIKHSKDYCRIISIKHFYRLKEMIEDAAEKGATVIMNGEFDPEERYIPPTLITNVTEEMIVMQEEIFGPILPIKTYSDIQEAYDYINSKEKPLALYAFGNKKKELQKVIKNTSAGGTCINEVIVHINNPDLPFGGVNNSGIGKSHGKFGFIGFSNERAILKNRVGMTGIKPIYPPYGKLASKLTDFIIKNF</sequence>
<dbReference type="FunFam" id="3.40.605.10:FF:000004">
    <property type="entry name" value="Aldehyde dehydrogenase"/>
    <property type="match status" value="1"/>
</dbReference>
<dbReference type="InterPro" id="IPR016163">
    <property type="entry name" value="Ald_DH_C"/>
</dbReference>
<keyword evidence="10" id="KW-1185">Reference proteome</keyword>
<dbReference type="GO" id="GO:0006081">
    <property type="term" value="P:aldehyde metabolic process"/>
    <property type="evidence" value="ECO:0007669"/>
    <property type="project" value="InterPro"/>
</dbReference>